<evidence type="ECO:0000313" key="1">
    <source>
        <dbReference type="EMBL" id="CAK9070823.1"/>
    </source>
</evidence>
<comment type="caution">
    <text evidence="1">The sequence shown here is derived from an EMBL/GenBank/DDBJ whole genome shotgun (WGS) entry which is preliminary data.</text>
</comment>
<proteinExistence type="predicted"/>
<evidence type="ECO:0000313" key="2">
    <source>
        <dbReference type="Proteomes" id="UP001642484"/>
    </source>
</evidence>
<organism evidence="1 2">
    <name type="scientific">Durusdinium trenchii</name>
    <dbReference type="NCBI Taxonomy" id="1381693"/>
    <lineage>
        <taxon>Eukaryota</taxon>
        <taxon>Sar</taxon>
        <taxon>Alveolata</taxon>
        <taxon>Dinophyceae</taxon>
        <taxon>Suessiales</taxon>
        <taxon>Symbiodiniaceae</taxon>
        <taxon>Durusdinium</taxon>
    </lineage>
</organism>
<dbReference type="EMBL" id="CAXAMN010022562">
    <property type="protein sequence ID" value="CAK9070823.1"/>
    <property type="molecule type" value="Genomic_DNA"/>
</dbReference>
<sequence>MQLMPCSHAIVEFRTILAQRCSKALIWIVCCMIRPHDMTCISFQDLHVFHPPDLPQWIVVLSPVPMHFDAELGELLKIFGVQQMDRVSFEEINVPVWSIETAMDLIALRSYGLQLTLLEAGPVTDQVRQPVPAMSSRVRPFPKQLKQGRCRRGRVHN</sequence>
<protein>
    <submittedName>
        <fullName evidence="1">Uncharacterized protein</fullName>
    </submittedName>
</protein>
<accession>A0ABP0P5D7</accession>
<gene>
    <name evidence="1" type="ORF">CCMP2556_LOCUS34843</name>
</gene>
<keyword evidence="2" id="KW-1185">Reference proteome</keyword>
<name>A0ABP0P5D7_9DINO</name>
<dbReference type="Proteomes" id="UP001642484">
    <property type="component" value="Unassembled WGS sequence"/>
</dbReference>
<reference evidence="1 2" key="1">
    <citation type="submission" date="2024-02" db="EMBL/GenBank/DDBJ databases">
        <authorList>
            <person name="Chen Y."/>
            <person name="Shah S."/>
            <person name="Dougan E. K."/>
            <person name="Thang M."/>
            <person name="Chan C."/>
        </authorList>
    </citation>
    <scope>NUCLEOTIDE SEQUENCE [LARGE SCALE GENOMIC DNA]</scope>
</reference>